<feature type="transmembrane region" description="Helical" evidence="1">
    <location>
        <begin position="151"/>
        <end position="172"/>
    </location>
</feature>
<accession>E4XRQ7</accession>
<evidence type="ECO:0000313" key="3">
    <source>
        <dbReference type="Proteomes" id="UP000001307"/>
    </source>
</evidence>
<name>E4XRQ7_OIKDI</name>
<evidence type="ECO:0000256" key="1">
    <source>
        <dbReference type="SAM" id="Phobius"/>
    </source>
</evidence>
<keyword evidence="1" id="KW-0472">Membrane</keyword>
<dbReference type="EMBL" id="FN653123">
    <property type="protein sequence ID" value="CBY19898.1"/>
    <property type="molecule type" value="Genomic_DNA"/>
</dbReference>
<dbReference type="Proteomes" id="UP000001307">
    <property type="component" value="Unassembled WGS sequence"/>
</dbReference>
<feature type="transmembrane region" description="Helical" evidence="1">
    <location>
        <begin position="39"/>
        <end position="61"/>
    </location>
</feature>
<keyword evidence="1" id="KW-0812">Transmembrane</keyword>
<organism evidence="2">
    <name type="scientific">Oikopleura dioica</name>
    <name type="common">Tunicate</name>
    <dbReference type="NCBI Taxonomy" id="34765"/>
    <lineage>
        <taxon>Eukaryota</taxon>
        <taxon>Metazoa</taxon>
        <taxon>Chordata</taxon>
        <taxon>Tunicata</taxon>
        <taxon>Appendicularia</taxon>
        <taxon>Copelata</taxon>
        <taxon>Oikopleuridae</taxon>
        <taxon>Oikopleura</taxon>
    </lineage>
</organism>
<dbReference type="AlphaFoldDB" id="E4XRQ7"/>
<gene>
    <name evidence="2" type="ORF">GSOID_T00001846001</name>
</gene>
<protein>
    <submittedName>
        <fullName evidence="2">Uncharacterized protein</fullName>
    </submittedName>
</protein>
<keyword evidence="3" id="KW-1185">Reference proteome</keyword>
<evidence type="ECO:0000313" key="2">
    <source>
        <dbReference type="EMBL" id="CBY19898.1"/>
    </source>
</evidence>
<reference evidence="2" key="1">
    <citation type="journal article" date="2010" name="Science">
        <title>Plasticity of animal genome architecture unmasked by rapid evolution of a pelagic tunicate.</title>
        <authorList>
            <person name="Denoeud F."/>
            <person name="Henriet S."/>
            <person name="Mungpakdee S."/>
            <person name="Aury J.M."/>
            <person name="Da Silva C."/>
            <person name="Brinkmann H."/>
            <person name="Mikhaleva J."/>
            <person name="Olsen L.C."/>
            <person name="Jubin C."/>
            <person name="Canestro C."/>
            <person name="Bouquet J.M."/>
            <person name="Danks G."/>
            <person name="Poulain J."/>
            <person name="Campsteijn C."/>
            <person name="Adamski M."/>
            <person name="Cross I."/>
            <person name="Yadetie F."/>
            <person name="Muffato M."/>
            <person name="Louis A."/>
            <person name="Butcher S."/>
            <person name="Tsagkogeorga G."/>
            <person name="Konrad A."/>
            <person name="Singh S."/>
            <person name="Jensen M.F."/>
            <person name="Cong E.H."/>
            <person name="Eikeseth-Otteraa H."/>
            <person name="Noel B."/>
            <person name="Anthouard V."/>
            <person name="Porcel B.M."/>
            <person name="Kachouri-Lafond R."/>
            <person name="Nishino A."/>
            <person name="Ugolini M."/>
            <person name="Chourrout P."/>
            <person name="Nishida H."/>
            <person name="Aasland R."/>
            <person name="Huzurbazar S."/>
            <person name="Westhof E."/>
            <person name="Delsuc F."/>
            <person name="Lehrach H."/>
            <person name="Reinhardt R."/>
            <person name="Weissenbach J."/>
            <person name="Roy S.W."/>
            <person name="Artiguenave F."/>
            <person name="Postlethwait J.H."/>
            <person name="Manak J.R."/>
            <person name="Thompson E.M."/>
            <person name="Jaillon O."/>
            <person name="Du Pasquier L."/>
            <person name="Boudinot P."/>
            <person name="Liberles D.A."/>
            <person name="Volff J.N."/>
            <person name="Philippe H."/>
            <person name="Lenhard B."/>
            <person name="Roest Crollius H."/>
            <person name="Wincker P."/>
            <person name="Chourrout D."/>
        </authorList>
    </citation>
    <scope>NUCLEOTIDE SEQUENCE [LARGE SCALE GENOMIC DNA]</scope>
</reference>
<proteinExistence type="predicted"/>
<feature type="transmembrane region" description="Helical" evidence="1">
    <location>
        <begin position="81"/>
        <end position="100"/>
    </location>
</feature>
<feature type="transmembrane region" description="Helical" evidence="1">
    <location>
        <begin position="6"/>
        <end position="27"/>
    </location>
</feature>
<keyword evidence="1" id="KW-1133">Transmembrane helix</keyword>
<sequence>MAFWSLTLTILGFAGIRSIVFGSYFPLALEIRCKFLNKFLSFFFCLQAPLRLMMGIAWWTGWLWTSRYKDMRKSSPSSRGVLWQTEFLPCVFLLIEILWFDTRMSCISAYHVTFTLSAVIVNIVGNCLKENGGTDNPQITIWVKENPGAGFIQVIIHLVLLPGCVLLIAGFCNLKIWAFKRTPVIKERLEIRQNCIAIFRKRHALNKFLPEETLKNRKTNARESYATIGRQTTLRKTRMTKMGNA</sequence>
<feature type="transmembrane region" description="Helical" evidence="1">
    <location>
        <begin position="107"/>
        <end position="125"/>
    </location>
</feature>
<dbReference type="InParanoid" id="E4XRQ7"/>